<sequence>MGLSTCLTEAFHRHSQSKSPTMQALRFCADAQLAQAVMHGTHGKVFQSLAEAFLLSFVRRLCLSELQPSWALLRYESLRGLNYRACGEPKVNLLAEGQGALCARCVMRATAPNWQTVGF</sequence>
<comment type="caution">
    <text evidence="1">The sequence shown here is derived from an EMBL/GenBank/DDBJ whole genome shotgun (WGS) entry which is preliminary data.</text>
</comment>
<protein>
    <submittedName>
        <fullName evidence="1">Uncharacterized protein</fullName>
    </submittedName>
</protein>
<gene>
    <name evidence="1" type="ORF">EVOR1521_LOCUS12083</name>
</gene>
<evidence type="ECO:0000313" key="2">
    <source>
        <dbReference type="Proteomes" id="UP001178507"/>
    </source>
</evidence>
<organism evidence="1 2">
    <name type="scientific">Effrenium voratum</name>
    <dbReference type="NCBI Taxonomy" id="2562239"/>
    <lineage>
        <taxon>Eukaryota</taxon>
        <taxon>Sar</taxon>
        <taxon>Alveolata</taxon>
        <taxon>Dinophyceae</taxon>
        <taxon>Suessiales</taxon>
        <taxon>Symbiodiniaceae</taxon>
        <taxon>Effrenium</taxon>
    </lineage>
</organism>
<accession>A0AA36ID21</accession>
<name>A0AA36ID21_9DINO</name>
<dbReference type="EMBL" id="CAUJNA010001241">
    <property type="protein sequence ID" value="CAJ1385482.1"/>
    <property type="molecule type" value="Genomic_DNA"/>
</dbReference>
<proteinExistence type="predicted"/>
<evidence type="ECO:0000313" key="1">
    <source>
        <dbReference type="EMBL" id="CAJ1385482.1"/>
    </source>
</evidence>
<reference evidence="1" key="1">
    <citation type="submission" date="2023-08" db="EMBL/GenBank/DDBJ databases">
        <authorList>
            <person name="Chen Y."/>
            <person name="Shah S."/>
            <person name="Dougan E. K."/>
            <person name="Thang M."/>
            <person name="Chan C."/>
        </authorList>
    </citation>
    <scope>NUCLEOTIDE SEQUENCE</scope>
</reference>
<dbReference type="Proteomes" id="UP001178507">
    <property type="component" value="Unassembled WGS sequence"/>
</dbReference>
<dbReference type="AlphaFoldDB" id="A0AA36ID21"/>
<keyword evidence="2" id="KW-1185">Reference proteome</keyword>